<dbReference type="GO" id="GO:1990904">
    <property type="term" value="C:ribonucleoprotein complex"/>
    <property type="evidence" value="ECO:0007669"/>
    <property type="project" value="UniProtKB-KW"/>
</dbReference>
<dbReference type="NCBIfam" id="TIGR04336">
    <property type="entry name" value="AmmeMemoSam_B"/>
    <property type="match status" value="1"/>
</dbReference>
<dbReference type="GO" id="GO:0003735">
    <property type="term" value="F:structural constituent of ribosome"/>
    <property type="evidence" value="ECO:0007669"/>
    <property type="project" value="InterPro"/>
</dbReference>
<evidence type="ECO:0000256" key="3">
    <source>
        <dbReference type="ARBA" id="ARBA00022980"/>
    </source>
</evidence>
<dbReference type="GO" id="GO:0006412">
    <property type="term" value="P:translation"/>
    <property type="evidence" value="ECO:0007669"/>
    <property type="project" value="InterPro"/>
</dbReference>
<comment type="caution">
    <text evidence="5">The sequence shown here is derived from an EMBL/GenBank/DDBJ whole genome shotgun (WGS) entry which is preliminary data.</text>
</comment>
<keyword evidence="4" id="KW-0687">Ribonucleoprotein</keyword>
<evidence type="ECO:0000313" key="6">
    <source>
        <dbReference type="Proteomes" id="UP000183567"/>
    </source>
</evidence>
<dbReference type="SMART" id="SM01393">
    <property type="entry name" value="Ribosomal_L32e"/>
    <property type="match status" value="1"/>
</dbReference>
<dbReference type="CDD" id="cd00513">
    <property type="entry name" value="Ribosomal_L32_L32e"/>
    <property type="match status" value="1"/>
</dbReference>
<evidence type="ECO:0000313" key="5">
    <source>
        <dbReference type="EMBL" id="OJA18692.1"/>
    </source>
</evidence>
<dbReference type="OrthoDB" id="417112at2759"/>
<comment type="similarity">
    <text evidence="1">Belongs to the MEMO1 family.</text>
</comment>
<dbReference type="InterPro" id="IPR002737">
    <property type="entry name" value="MEMO1_fam"/>
</dbReference>
<gene>
    <name evidence="5" type="ORF">AZE42_01276</name>
</gene>
<dbReference type="Gene3D" id="3.40.830.10">
    <property type="entry name" value="LigB-like"/>
    <property type="match status" value="1"/>
</dbReference>
<evidence type="ECO:0000256" key="4">
    <source>
        <dbReference type="ARBA" id="ARBA00023274"/>
    </source>
</evidence>
<proteinExistence type="inferred from homology"/>
<evidence type="ECO:0000256" key="1">
    <source>
        <dbReference type="ARBA" id="ARBA00006315"/>
    </source>
</evidence>
<organism evidence="5 6">
    <name type="scientific">Rhizopogon vesiculosus</name>
    <dbReference type="NCBI Taxonomy" id="180088"/>
    <lineage>
        <taxon>Eukaryota</taxon>
        <taxon>Fungi</taxon>
        <taxon>Dikarya</taxon>
        <taxon>Basidiomycota</taxon>
        <taxon>Agaricomycotina</taxon>
        <taxon>Agaricomycetes</taxon>
        <taxon>Agaricomycetidae</taxon>
        <taxon>Boletales</taxon>
        <taxon>Suillineae</taxon>
        <taxon>Rhizopogonaceae</taxon>
        <taxon>Rhizopogon</taxon>
    </lineage>
</organism>
<dbReference type="STRING" id="180088.A0A1J8R452"/>
<dbReference type="PANTHER" id="PTHR11060:SF0">
    <property type="entry name" value="PROTEIN MEMO1"/>
    <property type="match status" value="1"/>
</dbReference>
<evidence type="ECO:0000256" key="2">
    <source>
        <dbReference type="ARBA" id="ARBA00008431"/>
    </source>
</evidence>
<keyword evidence="3" id="KW-0689">Ribosomal protein</keyword>
<accession>A0A1J8R452</accession>
<name>A0A1J8R452_9AGAM</name>
<protein>
    <recommendedName>
        <fullName evidence="7">60S ribosomal protein L32</fullName>
    </recommendedName>
</protein>
<dbReference type="InterPro" id="IPR036351">
    <property type="entry name" value="Ribosomal_eL32_sf"/>
</dbReference>
<dbReference type="SUPFAM" id="SSF52042">
    <property type="entry name" value="Ribosomal protein L32e"/>
    <property type="match status" value="1"/>
</dbReference>
<dbReference type="HAMAP" id="MF_00055">
    <property type="entry name" value="MEMO1"/>
    <property type="match status" value="1"/>
</dbReference>
<evidence type="ECO:0008006" key="7">
    <source>
        <dbReference type="Google" id="ProtNLM"/>
    </source>
</evidence>
<dbReference type="InterPro" id="IPR001515">
    <property type="entry name" value="Ribosomal_eL32"/>
</dbReference>
<dbReference type="PANTHER" id="PTHR11060">
    <property type="entry name" value="PROTEIN MEMO1"/>
    <property type="match status" value="1"/>
</dbReference>
<dbReference type="AlphaFoldDB" id="A0A1J8R452"/>
<keyword evidence="6" id="KW-1185">Reference proteome</keyword>
<dbReference type="Pfam" id="PF01655">
    <property type="entry name" value="Ribosomal_L32e"/>
    <property type="match status" value="1"/>
</dbReference>
<dbReference type="Pfam" id="PF01875">
    <property type="entry name" value="Memo"/>
    <property type="match status" value="1"/>
</dbReference>
<dbReference type="GO" id="GO:0005840">
    <property type="term" value="C:ribosome"/>
    <property type="evidence" value="ECO:0007669"/>
    <property type="project" value="UniProtKB-KW"/>
</dbReference>
<dbReference type="Proteomes" id="UP000183567">
    <property type="component" value="Unassembled WGS sequence"/>
</dbReference>
<dbReference type="CDD" id="cd07361">
    <property type="entry name" value="MEMO_like"/>
    <property type="match status" value="1"/>
</dbReference>
<dbReference type="EMBL" id="LVVM01001351">
    <property type="protein sequence ID" value="OJA18692.1"/>
    <property type="molecule type" value="Genomic_DNA"/>
</dbReference>
<sequence>MAVKIPIVKKRTKHFKRHQSDRYHSVKEAWRKPKGIDNRVRRRFKGQLPMPKIGYGSNKKTRHLLPNGLKKFLVSNVKEVDLLLMHNKSFAAEIAHNVSSRNRNIILERAKALGVKVTNPAARLRPAVFAAKSWYSADGDTLDTELSNWLAGVQPTDEDDFSPPVTGCKAIIAPHAGYFYSGRAAAWAYKSIPTAGISRVFILGPSHAFHLGGCALSKCETYETPLGNLALDREVIEELYETKRFEYLSPRRDQGEHSIEMHLPYVYKVFEGCIDNIKIVPIMVGAIDQEQEEEYGRILAPYLERDDTIFVISSDFCHWGHSHYGYTFYYPEPLPSEVPGVHLRRSGPRPSSSQPIHASISDLDHEAMNILAQPPASVAHGNFAAYLARTHNTICGRHPIGVLLGALGALEEKGKQTKMEWVRYEQSSRCVSFDDWSVSYASAYVSF</sequence>
<comment type="similarity">
    <text evidence="2">Belongs to the eukaryotic ribosomal protein eL32 family.</text>
</comment>
<reference evidence="5 6" key="1">
    <citation type="submission" date="2016-03" db="EMBL/GenBank/DDBJ databases">
        <title>Comparative genomics of the ectomycorrhizal sister species Rhizopogon vinicolor and Rhizopogon vesiculosus (Basidiomycota: Boletales) reveals a divergence of the mating type B locus.</title>
        <authorList>
            <person name="Mujic A.B."/>
            <person name="Kuo A."/>
            <person name="Tritt A."/>
            <person name="Lipzen A."/>
            <person name="Chen C."/>
            <person name="Johnson J."/>
            <person name="Sharma A."/>
            <person name="Barry K."/>
            <person name="Grigoriev I.V."/>
            <person name="Spatafora J.W."/>
        </authorList>
    </citation>
    <scope>NUCLEOTIDE SEQUENCE [LARGE SCALE GENOMIC DNA]</scope>
    <source>
        <strain evidence="5 6">AM-OR11-056</strain>
    </source>
</reference>